<name>A0A7X2S1M5_9BACI</name>
<evidence type="ECO:0000313" key="1">
    <source>
        <dbReference type="EMBL" id="MTH52098.1"/>
    </source>
</evidence>
<dbReference type="EMBL" id="WMIB01000001">
    <property type="protein sequence ID" value="MTH52098.1"/>
    <property type="molecule type" value="Genomic_DNA"/>
</dbReference>
<keyword evidence="1" id="KW-0862">Zinc</keyword>
<protein>
    <submittedName>
        <fullName evidence="1">Zinc-finger domain-containing protein</fullName>
    </submittedName>
</protein>
<dbReference type="RefSeq" id="WP_155110632.1">
    <property type="nucleotide sequence ID" value="NZ_WMIB01000001.1"/>
</dbReference>
<dbReference type="OrthoDB" id="2454446at2"/>
<dbReference type="AlphaFoldDB" id="A0A7X2S1M5"/>
<comment type="caution">
    <text evidence="1">The sequence shown here is derived from an EMBL/GenBank/DDBJ whole genome shotgun (WGS) entry which is preliminary data.</text>
</comment>
<reference evidence="1 2" key="1">
    <citation type="journal article" date="2017" name="Int. J. Syst. Evol. Microbiol.">
        <title>Bacillus mangrovi sp. nov., isolated from a sediment sample from a mangrove forest.</title>
        <authorList>
            <person name="Gupta V."/>
            <person name="Singh P.K."/>
            <person name="Korpole S."/>
            <person name="Tanuku N.R.S."/>
            <person name="Pinnaka A.K."/>
        </authorList>
    </citation>
    <scope>NUCLEOTIDE SEQUENCE [LARGE SCALE GENOMIC DNA]</scope>
    <source>
        <strain evidence="1 2">KCTC 33872</strain>
    </source>
</reference>
<keyword evidence="2" id="KW-1185">Reference proteome</keyword>
<organism evidence="1 2">
    <name type="scientific">Metabacillus mangrovi</name>
    <dbReference type="NCBI Taxonomy" id="1491830"/>
    <lineage>
        <taxon>Bacteria</taxon>
        <taxon>Bacillati</taxon>
        <taxon>Bacillota</taxon>
        <taxon>Bacilli</taxon>
        <taxon>Bacillales</taxon>
        <taxon>Bacillaceae</taxon>
        <taxon>Metabacillus</taxon>
    </lineage>
</organism>
<dbReference type="Pfam" id="PF10782">
    <property type="entry name" value="zf-C2HCIx2C"/>
    <property type="match status" value="1"/>
</dbReference>
<dbReference type="InterPro" id="IPR019718">
    <property type="entry name" value="DUF2602"/>
</dbReference>
<dbReference type="Proteomes" id="UP000434639">
    <property type="component" value="Unassembled WGS sequence"/>
</dbReference>
<gene>
    <name evidence="1" type="ORF">GKZ89_01675</name>
</gene>
<keyword evidence="1" id="KW-0863">Zinc-finger</keyword>
<accession>A0A7X2S1M5</accession>
<sequence>MNRKQKLDEIGELLDTYCVDCLLKQHFRKEHGKTFAHSFCISQCTVGLKLKEIGEKLT</sequence>
<evidence type="ECO:0000313" key="2">
    <source>
        <dbReference type="Proteomes" id="UP000434639"/>
    </source>
</evidence>
<keyword evidence="1" id="KW-0479">Metal-binding</keyword>
<proteinExistence type="predicted"/>
<dbReference type="GO" id="GO:0008270">
    <property type="term" value="F:zinc ion binding"/>
    <property type="evidence" value="ECO:0007669"/>
    <property type="project" value="UniProtKB-KW"/>
</dbReference>